<comment type="caution">
    <text evidence="2">The sequence shown here is derived from an EMBL/GenBank/DDBJ whole genome shotgun (WGS) entry which is preliminary data.</text>
</comment>
<dbReference type="EMBL" id="JAGMVJ010000001">
    <property type="protein sequence ID" value="KAH7095200.1"/>
    <property type="molecule type" value="Genomic_DNA"/>
</dbReference>
<dbReference type="AlphaFoldDB" id="A0A8K0W5H0"/>
<dbReference type="Pfam" id="PF20180">
    <property type="entry name" value="UQCC2_CBP6"/>
    <property type="match status" value="1"/>
</dbReference>
<keyword evidence="3" id="KW-1185">Reference proteome</keyword>
<dbReference type="PANTHER" id="PTHR28250">
    <property type="entry name" value="CYTOCHROME B PRE-MRNA-PROCESSING PROTEIN 6"/>
    <property type="match status" value="1"/>
</dbReference>
<organism evidence="2 3">
    <name type="scientific">Paraphoma chrysanthemicola</name>
    <dbReference type="NCBI Taxonomy" id="798071"/>
    <lineage>
        <taxon>Eukaryota</taxon>
        <taxon>Fungi</taxon>
        <taxon>Dikarya</taxon>
        <taxon>Ascomycota</taxon>
        <taxon>Pezizomycotina</taxon>
        <taxon>Dothideomycetes</taxon>
        <taxon>Pleosporomycetidae</taxon>
        <taxon>Pleosporales</taxon>
        <taxon>Pleosporineae</taxon>
        <taxon>Phaeosphaeriaceae</taxon>
        <taxon>Paraphoma</taxon>
    </lineage>
</organism>
<evidence type="ECO:0000256" key="1">
    <source>
        <dbReference type="SAM" id="MobiDB-lite"/>
    </source>
</evidence>
<evidence type="ECO:0000313" key="2">
    <source>
        <dbReference type="EMBL" id="KAH7095200.1"/>
    </source>
</evidence>
<dbReference type="InterPro" id="IPR037653">
    <property type="entry name" value="Cbp6"/>
</dbReference>
<name>A0A8K0W5H0_9PLEO</name>
<protein>
    <submittedName>
        <fullName evidence="2">Uncharacterized protein</fullName>
    </submittedName>
</protein>
<dbReference type="OrthoDB" id="2107880at2759"/>
<reference evidence="2" key="1">
    <citation type="journal article" date="2021" name="Nat. Commun.">
        <title>Genetic determinants of endophytism in the Arabidopsis root mycobiome.</title>
        <authorList>
            <person name="Mesny F."/>
            <person name="Miyauchi S."/>
            <person name="Thiergart T."/>
            <person name="Pickel B."/>
            <person name="Atanasova L."/>
            <person name="Karlsson M."/>
            <person name="Huettel B."/>
            <person name="Barry K.W."/>
            <person name="Haridas S."/>
            <person name="Chen C."/>
            <person name="Bauer D."/>
            <person name="Andreopoulos W."/>
            <person name="Pangilinan J."/>
            <person name="LaButti K."/>
            <person name="Riley R."/>
            <person name="Lipzen A."/>
            <person name="Clum A."/>
            <person name="Drula E."/>
            <person name="Henrissat B."/>
            <person name="Kohler A."/>
            <person name="Grigoriev I.V."/>
            <person name="Martin F.M."/>
            <person name="Hacquard S."/>
        </authorList>
    </citation>
    <scope>NUCLEOTIDE SEQUENCE</scope>
    <source>
        <strain evidence="2">MPI-SDFR-AT-0120</strain>
    </source>
</reference>
<proteinExistence type="predicted"/>
<dbReference type="GO" id="GO:0034551">
    <property type="term" value="P:mitochondrial respiratory chain complex III assembly"/>
    <property type="evidence" value="ECO:0007669"/>
    <property type="project" value="TreeGrafter"/>
</dbReference>
<gene>
    <name evidence="2" type="ORF">FB567DRAFT_586528</name>
</gene>
<accession>A0A8K0W5H0</accession>
<evidence type="ECO:0000313" key="3">
    <source>
        <dbReference type="Proteomes" id="UP000813461"/>
    </source>
</evidence>
<dbReference type="PANTHER" id="PTHR28250:SF1">
    <property type="entry name" value="CYTOCHROME B PRE-MRNA-PROCESSING PROTEIN 6"/>
    <property type="match status" value="1"/>
</dbReference>
<dbReference type="GO" id="GO:0043022">
    <property type="term" value="F:ribosome binding"/>
    <property type="evidence" value="ECO:0007669"/>
    <property type="project" value="InterPro"/>
</dbReference>
<feature type="compositionally biased region" description="Pro residues" evidence="1">
    <location>
        <begin position="64"/>
        <end position="82"/>
    </location>
</feature>
<dbReference type="GO" id="GO:0061671">
    <property type="term" value="C:Cbp3p-Cbp6 complex"/>
    <property type="evidence" value="ECO:0007669"/>
    <property type="project" value="InterPro"/>
</dbReference>
<feature type="region of interest" description="Disordered" evidence="1">
    <location>
        <begin position="55"/>
        <end position="86"/>
    </location>
</feature>
<dbReference type="Proteomes" id="UP000813461">
    <property type="component" value="Unassembled WGS sequence"/>
</dbReference>
<sequence length="152" mass="17149">MASTVSPWSSSLKPFKAHRAKIAKQYTRLLALWPKDALRPNLPFTRAIERRGLPYGLKPLEPASGPPQPKSPRPAAPAPSPANPQLEQAQVNALYSLLENRYSAKFSLSPGVLKPASAPEHYERLMAEIERAPNKSWWQAKLDEWKMKIRWS</sequence>